<dbReference type="PANTHER" id="PTHR11024:SF2">
    <property type="entry name" value="PROTEIN SEC13 HOMOLOG"/>
    <property type="match status" value="1"/>
</dbReference>
<sequence length="300" mass="31932">MATTTASFESGHADMVHDVQLDYYGRRLATCSSDRTIKVFDVAGEQVVPLADLAGHEGPVWQVTWAHPKFGSLLASCSFDHRVIVWKEAPENTWTPVHSAPVHSASVNGVAFAPHELGLLLAAASSDGSLSVLAYQSDGTWASEKIEGAHPVGAMAVSWSPAAPPGSLVSAKGPGRPERRFASAGCDNTVKVWRHSEGGGWQQDGPALAGHSDWVRDVAWAPNLGLPANTLASAGQDGRVFIWAEQASGCWERTLLQDFQAPVWRVSWSVTGGVLSVSDSSGGVTLWKEALDGEWQQLSN</sequence>
<evidence type="ECO:0000256" key="3">
    <source>
        <dbReference type="ARBA" id="ARBA00022448"/>
    </source>
</evidence>
<dbReference type="Gene3D" id="2.130.10.10">
    <property type="entry name" value="YVTN repeat-like/Quinoprotein amine dehydrogenase"/>
    <property type="match status" value="1"/>
</dbReference>
<organism evidence="13 14">
    <name type="scientific">Elliptochloris bilobata</name>
    <dbReference type="NCBI Taxonomy" id="381761"/>
    <lineage>
        <taxon>Eukaryota</taxon>
        <taxon>Viridiplantae</taxon>
        <taxon>Chlorophyta</taxon>
        <taxon>core chlorophytes</taxon>
        <taxon>Trebouxiophyceae</taxon>
        <taxon>Trebouxiophyceae incertae sedis</taxon>
        <taxon>Elliptochloris clade</taxon>
        <taxon>Elliptochloris</taxon>
    </lineage>
</organism>
<evidence type="ECO:0000256" key="5">
    <source>
        <dbReference type="ARBA" id="ARBA00022737"/>
    </source>
</evidence>
<evidence type="ECO:0000256" key="8">
    <source>
        <dbReference type="ARBA" id="ARBA00023010"/>
    </source>
</evidence>
<dbReference type="GO" id="GO:0006606">
    <property type="term" value="P:protein import into nucleus"/>
    <property type="evidence" value="ECO:0007669"/>
    <property type="project" value="TreeGrafter"/>
</dbReference>
<dbReference type="Proteomes" id="UP001445335">
    <property type="component" value="Unassembled WGS sequence"/>
</dbReference>
<dbReference type="SUPFAM" id="SSF50978">
    <property type="entry name" value="WD40 repeat-like"/>
    <property type="match status" value="1"/>
</dbReference>
<evidence type="ECO:0000256" key="1">
    <source>
        <dbReference type="ARBA" id="ARBA00004567"/>
    </source>
</evidence>
<dbReference type="InterPro" id="IPR015943">
    <property type="entry name" value="WD40/YVTN_repeat-like_dom_sf"/>
</dbReference>
<dbReference type="GO" id="GO:0090114">
    <property type="term" value="P:COPII-coated vesicle budding"/>
    <property type="evidence" value="ECO:0007669"/>
    <property type="project" value="TreeGrafter"/>
</dbReference>
<keyword evidence="8" id="KW-0811">Translocation</keyword>
<evidence type="ECO:0000256" key="2">
    <source>
        <dbReference type="ARBA" id="ARBA00010102"/>
    </source>
</evidence>
<evidence type="ECO:0000256" key="11">
    <source>
        <dbReference type="ARBA" id="ARBA00060100"/>
    </source>
</evidence>
<dbReference type="GO" id="GO:0031080">
    <property type="term" value="C:nuclear pore outer ring"/>
    <property type="evidence" value="ECO:0007669"/>
    <property type="project" value="TreeGrafter"/>
</dbReference>
<keyword evidence="14" id="KW-1185">Reference proteome</keyword>
<feature type="repeat" description="WD" evidence="12">
    <location>
        <begin position="53"/>
        <end position="87"/>
    </location>
</feature>
<feature type="repeat" description="WD" evidence="12">
    <location>
        <begin position="9"/>
        <end position="50"/>
    </location>
</feature>
<protein>
    <submittedName>
        <fullName evidence="13">Uncharacterized protein</fullName>
    </submittedName>
</protein>
<dbReference type="GO" id="GO:0005198">
    <property type="term" value="F:structural molecule activity"/>
    <property type="evidence" value="ECO:0007669"/>
    <property type="project" value="InterPro"/>
</dbReference>
<evidence type="ECO:0000256" key="10">
    <source>
        <dbReference type="ARBA" id="ARBA00023242"/>
    </source>
</evidence>
<reference evidence="13 14" key="1">
    <citation type="journal article" date="2024" name="Nat. Commun.">
        <title>Phylogenomics reveals the evolutionary origins of lichenization in chlorophyte algae.</title>
        <authorList>
            <person name="Puginier C."/>
            <person name="Libourel C."/>
            <person name="Otte J."/>
            <person name="Skaloud P."/>
            <person name="Haon M."/>
            <person name="Grisel S."/>
            <person name="Petersen M."/>
            <person name="Berrin J.G."/>
            <person name="Delaux P.M."/>
            <person name="Dal Grande F."/>
            <person name="Keller J."/>
        </authorList>
    </citation>
    <scope>NUCLEOTIDE SEQUENCE [LARGE SCALE GENOMIC DNA]</scope>
    <source>
        <strain evidence="13 14">SAG 245.80</strain>
    </source>
</reference>
<feature type="repeat" description="WD" evidence="12">
    <location>
        <begin position="208"/>
        <end position="243"/>
    </location>
</feature>
<evidence type="ECO:0000256" key="12">
    <source>
        <dbReference type="PROSITE-ProRule" id="PRU00221"/>
    </source>
</evidence>
<keyword evidence="3" id="KW-0813">Transport</keyword>
<comment type="function">
    <text evidence="11">Required for protein transport from the endoplasmic reticulum to the Golgi apparatus.</text>
</comment>
<keyword evidence="9" id="KW-0906">Nuclear pore complex</keyword>
<evidence type="ECO:0000313" key="14">
    <source>
        <dbReference type="Proteomes" id="UP001445335"/>
    </source>
</evidence>
<evidence type="ECO:0000256" key="9">
    <source>
        <dbReference type="ARBA" id="ARBA00023132"/>
    </source>
</evidence>
<dbReference type="PANTHER" id="PTHR11024">
    <property type="entry name" value="NUCLEAR PORE COMPLEX PROTEIN SEC13 / SEH1 FAMILY MEMBER"/>
    <property type="match status" value="1"/>
</dbReference>
<evidence type="ECO:0000256" key="6">
    <source>
        <dbReference type="ARBA" id="ARBA00022816"/>
    </source>
</evidence>
<keyword evidence="7" id="KW-0653">Protein transport</keyword>
<dbReference type="AlphaFoldDB" id="A0AAW1RKH9"/>
<comment type="caution">
    <text evidence="13">The sequence shown here is derived from an EMBL/GenBank/DDBJ whole genome shotgun (WGS) entry which is preliminary data.</text>
</comment>
<dbReference type="FunFam" id="2.130.10.10:FF:000017">
    <property type="entry name" value="SEC13 homolog (S. cerevisiae)"/>
    <property type="match status" value="1"/>
</dbReference>
<evidence type="ECO:0000313" key="13">
    <source>
        <dbReference type="EMBL" id="KAK9834204.1"/>
    </source>
</evidence>
<gene>
    <name evidence="13" type="ORF">WJX81_007864</name>
</gene>
<evidence type="ECO:0000256" key="4">
    <source>
        <dbReference type="ARBA" id="ARBA00022574"/>
    </source>
</evidence>
<dbReference type="InterPro" id="IPR036322">
    <property type="entry name" value="WD40_repeat_dom_sf"/>
</dbReference>
<dbReference type="InterPro" id="IPR001680">
    <property type="entry name" value="WD40_rpt"/>
</dbReference>
<comment type="subcellular location">
    <subcellularLocation>
        <location evidence="1">Nucleus</location>
        <location evidence="1">Nuclear pore complex</location>
    </subcellularLocation>
</comment>
<comment type="similarity">
    <text evidence="2">Belongs to the WD repeat SEC13 family.</text>
</comment>
<dbReference type="PROSITE" id="PS50082">
    <property type="entry name" value="WD_REPEATS_2"/>
    <property type="match status" value="3"/>
</dbReference>
<name>A0AAW1RKH9_9CHLO</name>
<proteinExistence type="inferred from homology"/>
<accession>A0AAW1RKH9</accession>
<evidence type="ECO:0000256" key="7">
    <source>
        <dbReference type="ARBA" id="ARBA00022927"/>
    </source>
</evidence>
<dbReference type="Pfam" id="PF00400">
    <property type="entry name" value="WD40"/>
    <property type="match status" value="4"/>
</dbReference>
<dbReference type="GO" id="GO:0051028">
    <property type="term" value="P:mRNA transport"/>
    <property type="evidence" value="ECO:0007669"/>
    <property type="project" value="UniProtKB-KW"/>
</dbReference>
<dbReference type="GO" id="GO:0030127">
    <property type="term" value="C:COPII vesicle coat"/>
    <property type="evidence" value="ECO:0007669"/>
    <property type="project" value="TreeGrafter"/>
</dbReference>
<keyword evidence="10" id="KW-0539">Nucleus</keyword>
<dbReference type="EMBL" id="JALJOU010000033">
    <property type="protein sequence ID" value="KAK9834204.1"/>
    <property type="molecule type" value="Genomic_DNA"/>
</dbReference>
<dbReference type="PROSITE" id="PS50294">
    <property type="entry name" value="WD_REPEATS_REGION"/>
    <property type="match status" value="1"/>
</dbReference>
<dbReference type="InterPro" id="IPR037363">
    <property type="entry name" value="Sec13/Seh1_fam"/>
</dbReference>
<dbReference type="SMART" id="SM00320">
    <property type="entry name" value="WD40"/>
    <property type="match status" value="6"/>
</dbReference>
<keyword evidence="4 12" id="KW-0853">WD repeat</keyword>
<keyword evidence="5" id="KW-0677">Repeat</keyword>
<keyword evidence="6" id="KW-0509">mRNA transport</keyword>